<feature type="transmembrane region" description="Helical" evidence="5">
    <location>
        <begin position="329"/>
        <end position="347"/>
    </location>
</feature>
<dbReference type="OrthoDB" id="10021397at2759"/>
<dbReference type="PANTHER" id="PTHR23501">
    <property type="entry name" value="MAJOR FACILITATOR SUPERFAMILY"/>
    <property type="match status" value="1"/>
</dbReference>
<feature type="transmembrane region" description="Helical" evidence="5">
    <location>
        <begin position="164"/>
        <end position="184"/>
    </location>
</feature>
<dbReference type="Proteomes" id="UP000799779">
    <property type="component" value="Unassembled WGS sequence"/>
</dbReference>
<evidence type="ECO:0000256" key="4">
    <source>
        <dbReference type="ARBA" id="ARBA00023136"/>
    </source>
</evidence>
<dbReference type="InterPro" id="IPR011701">
    <property type="entry name" value="MFS"/>
</dbReference>
<accession>A0A6A5WIT1</accession>
<feature type="transmembrane region" description="Helical" evidence="5">
    <location>
        <begin position="505"/>
        <end position="527"/>
    </location>
</feature>
<dbReference type="GO" id="GO:0022857">
    <property type="term" value="F:transmembrane transporter activity"/>
    <property type="evidence" value="ECO:0007669"/>
    <property type="project" value="InterPro"/>
</dbReference>
<evidence type="ECO:0000256" key="2">
    <source>
        <dbReference type="ARBA" id="ARBA00022692"/>
    </source>
</evidence>
<feature type="domain" description="Major facilitator superfamily (MFS) profile" evidence="6">
    <location>
        <begin position="43"/>
        <end position="555"/>
    </location>
</feature>
<name>A0A6A5WIT1_9PLEO</name>
<dbReference type="Gene3D" id="1.20.1250.20">
    <property type="entry name" value="MFS general substrate transporter like domains"/>
    <property type="match status" value="2"/>
</dbReference>
<evidence type="ECO:0000256" key="3">
    <source>
        <dbReference type="ARBA" id="ARBA00022989"/>
    </source>
</evidence>
<comment type="subcellular location">
    <subcellularLocation>
        <location evidence="1">Membrane</location>
        <topology evidence="1">Multi-pass membrane protein</topology>
    </subcellularLocation>
</comment>
<organism evidence="7 8">
    <name type="scientific">Amniculicola lignicola CBS 123094</name>
    <dbReference type="NCBI Taxonomy" id="1392246"/>
    <lineage>
        <taxon>Eukaryota</taxon>
        <taxon>Fungi</taxon>
        <taxon>Dikarya</taxon>
        <taxon>Ascomycota</taxon>
        <taxon>Pezizomycotina</taxon>
        <taxon>Dothideomycetes</taxon>
        <taxon>Pleosporomycetidae</taxon>
        <taxon>Pleosporales</taxon>
        <taxon>Amniculicolaceae</taxon>
        <taxon>Amniculicola</taxon>
    </lineage>
</organism>
<dbReference type="PANTHER" id="PTHR23501:SF198">
    <property type="entry name" value="AZOLE RESISTANCE PROTEIN 1-RELATED"/>
    <property type="match status" value="1"/>
</dbReference>
<keyword evidence="8" id="KW-1185">Reference proteome</keyword>
<evidence type="ECO:0000256" key="5">
    <source>
        <dbReference type="SAM" id="Phobius"/>
    </source>
</evidence>
<feature type="transmembrane region" description="Helical" evidence="5">
    <location>
        <begin position="109"/>
        <end position="127"/>
    </location>
</feature>
<keyword evidence="4 5" id="KW-0472">Membrane</keyword>
<gene>
    <name evidence="7" type="ORF">P154DRAFT_464251</name>
</gene>
<keyword evidence="2 5" id="KW-0812">Transmembrane</keyword>
<dbReference type="SUPFAM" id="SSF103473">
    <property type="entry name" value="MFS general substrate transporter"/>
    <property type="match status" value="1"/>
</dbReference>
<dbReference type="CDD" id="cd17502">
    <property type="entry name" value="MFS_Azr1_MDR_like"/>
    <property type="match status" value="1"/>
</dbReference>
<protein>
    <submittedName>
        <fullName evidence="7">MFS general substrate transporter</fullName>
    </submittedName>
</protein>
<sequence length="555" mass="59120">MNDAATSPLSLVKDRSPSVMSLAQNEESIHPENEIVGTRLLLIHIGVTLATFLAGLDSNLIATSIPVITSQFDSIGDVGWYGASFYIAMCASQPLAGKVYTLFSKKLTLLLYLFIFEIGNLICALAPSSSALIAGRAVTGLGASGVFVGGLVILATIIPLHKRAIWQGIQVTMFSVASVVGPVIGGSLTQSMTWRWCFWVNLPFGGLSAVLLIIFLEIQKPEEATNLPLTQKIQGLDFIGFILLASSISMLLLALQLGGLSYSWKSSVVIGLFVGFAVTIVPFICWQLFRGDDALVPPKLFGYRNASLLCLCQMFAAGPFQVITYWLPIWFQTVLGVSPVASGIRYLPTVVADALTCIIGSGLIMQLGIWNPFLLLSKALISLSGGLLSTIQPNVSSSHLIGYQIIGGMGYGLVNNVGHIGMQASIPKELVPIGAGSLMSIISATCAIYLAAGQAIFQARLTAHLSGKLSSEVIERILYSGATDLRSFISPTDLPIVLDGYSESISHVFVCLPAAAPVIGFVIALGLKWTSLKKKEPTPIAGRGIHDETNLEFKV</sequence>
<dbReference type="PROSITE" id="PS50850">
    <property type="entry name" value="MFS"/>
    <property type="match status" value="1"/>
</dbReference>
<evidence type="ECO:0000313" key="7">
    <source>
        <dbReference type="EMBL" id="KAF2001347.1"/>
    </source>
</evidence>
<feature type="transmembrane region" description="Helical" evidence="5">
    <location>
        <begin position="78"/>
        <end position="97"/>
    </location>
</feature>
<reference evidence="7" key="1">
    <citation type="journal article" date="2020" name="Stud. Mycol.">
        <title>101 Dothideomycetes genomes: a test case for predicting lifestyles and emergence of pathogens.</title>
        <authorList>
            <person name="Haridas S."/>
            <person name="Albert R."/>
            <person name="Binder M."/>
            <person name="Bloem J."/>
            <person name="Labutti K."/>
            <person name="Salamov A."/>
            <person name="Andreopoulos B."/>
            <person name="Baker S."/>
            <person name="Barry K."/>
            <person name="Bills G."/>
            <person name="Bluhm B."/>
            <person name="Cannon C."/>
            <person name="Castanera R."/>
            <person name="Culley D."/>
            <person name="Daum C."/>
            <person name="Ezra D."/>
            <person name="Gonzalez J."/>
            <person name="Henrissat B."/>
            <person name="Kuo A."/>
            <person name="Liang C."/>
            <person name="Lipzen A."/>
            <person name="Lutzoni F."/>
            <person name="Magnuson J."/>
            <person name="Mondo S."/>
            <person name="Nolan M."/>
            <person name="Ohm R."/>
            <person name="Pangilinan J."/>
            <person name="Park H.-J."/>
            <person name="Ramirez L."/>
            <person name="Alfaro M."/>
            <person name="Sun H."/>
            <person name="Tritt A."/>
            <person name="Yoshinaga Y."/>
            <person name="Zwiers L.-H."/>
            <person name="Turgeon B."/>
            <person name="Goodwin S."/>
            <person name="Spatafora J."/>
            <person name="Crous P."/>
            <person name="Grigoriev I."/>
        </authorList>
    </citation>
    <scope>NUCLEOTIDE SEQUENCE</scope>
    <source>
        <strain evidence="7">CBS 123094</strain>
    </source>
</reference>
<dbReference type="EMBL" id="ML977583">
    <property type="protein sequence ID" value="KAF2001347.1"/>
    <property type="molecule type" value="Genomic_DNA"/>
</dbReference>
<evidence type="ECO:0000259" key="6">
    <source>
        <dbReference type="PROSITE" id="PS50850"/>
    </source>
</evidence>
<dbReference type="Pfam" id="PF07690">
    <property type="entry name" value="MFS_1"/>
    <property type="match status" value="1"/>
</dbReference>
<dbReference type="GO" id="GO:0005886">
    <property type="term" value="C:plasma membrane"/>
    <property type="evidence" value="ECO:0007669"/>
    <property type="project" value="TreeGrafter"/>
</dbReference>
<dbReference type="InterPro" id="IPR036259">
    <property type="entry name" value="MFS_trans_sf"/>
</dbReference>
<feature type="transmembrane region" description="Helical" evidence="5">
    <location>
        <begin position="268"/>
        <end position="289"/>
    </location>
</feature>
<feature type="transmembrane region" description="Helical" evidence="5">
    <location>
        <begin position="196"/>
        <end position="218"/>
    </location>
</feature>
<feature type="transmembrane region" description="Helical" evidence="5">
    <location>
        <begin position="430"/>
        <end position="452"/>
    </location>
</feature>
<feature type="transmembrane region" description="Helical" evidence="5">
    <location>
        <begin position="401"/>
        <end position="418"/>
    </location>
</feature>
<feature type="transmembrane region" description="Helical" evidence="5">
    <location>
        <begin position="133"/>
        <end position="157"/>
    </location>
</feature>
<dbReference type="AlphaFoldDB" id="A0A6A5WIT1"/>
<feature type="transmembrane region" description="Helical" evidence="5">
    <location>
        <begin position="354"/>
        <end position="381"/>
    </location>
</feature>
<evidence type="ECO:0000313" key="8">
    <source>
        <dbReference type="Proteomes" id="UP000799779"/>
    </source>
</evidence>
<keyword evidence="3 5" id="KW-1133">Transmembrane helix</keyword>
<evidence type="ECO:0000256" key="1">
    <source>
        <dbReference type="ARBA" id="ARBA00004141"/>
    </source>
</evidence>
<feature type="transmembrane region" description="Helical" evidence="5">
    <location>
        <begin position="238"/>
        <end position="262"/>
    </location>
</feature>
<feature type="transmembrane region" description="Helical" evidence="5">
    <location>
        <begin position="40"/>
        <end position="58"/>
    </location>
</feature>
<dbReference type="InterPro" id="IPR020846">
    <property type="entry name" value="MFS_dom"/>
</dbReference>
<proteinExistence type="predicted"/>